<dbReference type="AlphaFoldDB" id="A0A7K0K522"/>
<evidence type="ECO:0000313" key="2">
    <source>
        <dbReference type="Proteomes" id="UP000442535"/>
    </source>
</evidence>
<comment type="caution">
    <text evidence="1">The sequence shown here is derived from an EMBL/GenBank/DDBJ whole genome shotgun (WGS) entry which is preliminary data.</text>
</comment>
<dbReference type="Proteomes" id="UP000442535">
    <property type="component" value="Unassembled WGS sequence"/>
</dbReference>
<dbReference type="RefSeq" id="WP_154546399.1">
    <property type="nucleotide sequence ID" value="NZ_VUMY01000023.1"/>
</dbReference>
<organism evidence="1 2">
    <name type="scientific">Mobiluncus porci</name>
    <dbReference type="NCBI Taxonomy" id="2652278"/>
    <lineage>
        <taxon>Bacteria</taxon>
        <taxon>Bacillati</taxon>
        <taxon>Actinomycetota</taxon>
        <taxon>Actinomycetes</taxon>
        <taxon>Actinomycetales</taxon>
        <taxon>Actinomycetaceae</taxon>
        <taxon>Mobiluncus</taxon>
    </lineage>
</organism>
<protein>
    <submittedName>
        <fullName evidence="1">Uncharacterized protein</fullName>
    </submittedName>
</protein>
<evidence type="ECO:0000313" key="1">
    <source>
        <dbReference type="EMBL" id="MST50583.1"/>
    </source>
</evidence>
<dbReference type="EMBL" id="VUMY01000023">
    <property type="protein sequence ID" value="MST50583.1"/>
    <property type="molecule type" value="Genomic_DNA"/>
</dbReference>
<accession>A0A7K0K522</accession>
<proteinExistence type="predicted"/>
<reference evidence="1 2" key="1">
    <citation type="submission" date="2019-08" db="EMBL/GenBank/DDBJ databases">
        <title>In-depth cultivation of the pig gut microbiome towards novel bacterial diversity and tailored functional studies.</title>
        <authorList>
            <person name="Wylensek D."/>
            <person name="Hitch T.C.A."/>
            <person name="Clavel T."/>
        </authorList>
    </citation>
    <scope>NUCLEOTIDE SEQUENCE [LARGE SCALE GENOMIC DNA]</scope>
    <source>
        <strain evidence="1 2">RF-GAM-744-WT-7</strain>
    </source>
</reference>
<sequence length="252" mass="28636">MNTPVCPITSQPLQNPGDTVHPEAWSIIMPWLNQLATYMDAAQDALGKRLRIQDPTSGKPAIPDTTIPINLELLEPLWIIRYNLLTWTSEAARHLHTVVPPTWGTIGAFWKIHRHTLTRWELAPQAIDELADTYRITLRVIDRKTTTNILGLCPHCQKPAYMPRHAQTLTCHTCSTSFTRSEGRDQAVQAIAYLWLPTSQALTATRLITGKEPPSPETLRQWAHRQKIETRPYQGHNLYQPAQIVRHATPKT</sequence>
<gene>
    <name evidence="1" type="ORF">FYJ63_10180</name>
</gene>
<keyword evidence="2" id="KW-1185">Reference proteome</keyword>
<name>A0A7K0K522_9ACTO</name>